<reference evidence="4" key="1">
    <citation type="journal article" date="2019" name="Mol. Biol. Evol.">
        <title>Blast fungal genomes show frequent chromosomal changes, gene gains and losses, and effector gene turnover.</title>
        <authorList>
            <person name="Gomez Luciano L.B."/>
            <person name="Jason Tsai I."/>
            <person name="Chuma I."/>
            <person name="Tosa Y."/>
            <person name="Chen Y.H."/>
            <person name="Li J.Y."/>
            <person name="Li M.Y."/>
            <person name="Jade Lu M.Y."/>
            <person name="Nakayashiki H."/>
            <person name="Li W.H."/>
        </authorList>
    </citation>
    <scope>NUCLEOTIDE SEQUENCE</scope>
    <source>
        <strain evidence="4">NI907</strain>
    </source>
</reference>
<dbReference type="AlphaFoldDB" id="A0A6P8AQR4"/>
<protein>
    <submittedName>
        <fullName evidence="4">Uncharacterized protein</fullName>
    </submittedName>
</protein>
<evidence type="ECO:0000256" key="2">
    <source>
        <dbReference type="SAM" id="SignalP"/>
    </source>
</evidence>
<dbReference type="GeneID" id="41967081"/>
<feature type="region of interest" description="Disordered" evidence="1">
    <location>
        <begin position="19"/>
        <end position="99"/>
    </location>
</feature>
<name>A0A6P8AQR4_PYRGI</name>
<proteinExistence type="predicted"/>
<keyword evidence="2" id="KW-0732">Signal</keyword>
<feature type="compositionally biased region" description="Basic and acidic residues" evidence="1">
    <location>
        <begin position="52"/>
        <end position="63"/>
    </location>
</feature>
<evidence type="ECO:0000313" key="4">
    <source>
        <dbReference type="RefSeq" id="XP_030977227.1"/>
    </source>
</evidence>
<evidence type="ECO:0000313" key="3">
    <source>
        <dbReference type="Proteomes" id="UP000515153"/>
    </source>
</evidence>
<gene>
    <name evidence="4" type="ORF">PgNI_12222</name>
</gene>
<organism evidence="3 4">
    <name type="scientific">Pyricularia grisea</name>
    <name type="common">Crabgrass-specific blast fungus</name>
    <name type="synonym">Magnaporthe grisea</name>
    <dbReference type="NCBI Taxonomy" id="148305"/>
    <lineage>
        <taxon>Eukaryota</taxon>
        <taxon>Fungi</taxon>
        <taxon>Dikarya</taxon>
        <taxon>Ascomycota</taxon>
        <taxon>Pezizomycotina</taxon>
        <taxon>Sordariomycetes</taxon>
        <taxon>Sordariomycetidae</taxon>
        <taxon>Magnaporthales</taxon>
        <taxon>Pyriculariaceae</taxon>
        <taxon>Pyricularia</taxon>
    </lineage>
</organism>
<dbReference type="Proteomes" id="UP000515153">
    <property type="component" value="Unplaced"/>
</dbReference>
<feature type="compositionally biased region" description="Basic and acidic residues" evidence="1">
    <location>
        <begin position="24"/>
        <end position="40"/>
    </location>
</feature>
<accession>A0A6P8AQR4</accession>
<reference evidence="4" key="3">
    <citation type="submission" date="2025-08" db="UniProtKB">
        <authorList>
            <consortium name="RefSeq"/>
        </authorList>
    </citation>
    <scope>IDENTIFICATION</scope>
    <source>
        <strain evidence="4">NI907</strain>
    </source>
</reference>
<feature type="compositionally biased region" description="Basic and acidic residues" evidence="1">
    <location>
        <begin position="70"/>
        <end position="84"/>
    </location>
</feature>
<evidence type="ECO:0000256" key="1">
    <source>
        <dbReference type="SAM" id="MobiDB-lite"/>
    </source>
</evidence>
<reference evidence="4" key="2">
    <citation type="submission" date="2019-10" db="EMBL/GenBank/DDBJ databases">
        <authorList>
            <consortium name="NCBI Genome Project"/>
        </authorList>
    </citation>
    <scope>NUCLEOTIDE SEQUENCE</scope>
    <source>
        <strain evidence="4">NI907</strain>
    </source>
</reference>
<feature type="chain" id="PRO_5027814161" evidence="2">
    <location>
        <begin position="19"/>
        <end position="99"/>
    </location>
</feature>
<feature type="signal peptide" evidence="2">
    <location>
        <begin position="1"/>
        <end position="18"/>
    </location>
</feature>
<keyword evidence="3" id="KW-1185">Reference proteome</keyword>
<sequence length="99" mass="10966">MRFTTVHIFALLALGVAASPLPPTEDRKLQARSPSDEDIIHLNAGGTSVRGGPRETPHLKEVQRPPPLPKEMKEYLKKVERETGLQHPALNGHRDSDSK</sequence>
<dbReference type="KEGG" id="pgri:PgNI_12222"/>
<dbReference type="RefSeq" id="XP_030977227.1">
    <property type="nucleotide sequence ID" value="XM_031132176.1"/>
</dbReference>